<sequence length="407" mass="44612">MKLLNILTLLTTTTIALAQDLNTRDTDEATLEARATTICGSGYELSQAIPLPKGTDPKMRLATLYSYIGKDKGCVFLDNNVGASRYMYVNVCQWDKKNCDKDSGSFSQYAGPIYIKNFACAPVTAKMGKSSKDLFIDYKSDYYNGTTTFHLEYLMDNQGDSLCRTFRSEATSFTSKSILAVTKPSPDDDSKNPVRIALKSALTDFDFVNNLASGDESKHLQWQFLSISHETPSRSIHRPYFNLSLTNPTGPPYKITGSSNKTNGGVTSISQNLPSCDNPEETWWGLSFLDRSNYNPGHIPITDPQVSLMFDNQTASFSFEAWFLMNSKNDTVYGRGEVEFLGQVDGVHSDVLGRGGQPVWSPTVGFGNNSLNGVFGGKREESLAVRGVVDGWVVFVAVLGVGLGGLL</sequence>
<evidence type="ECO:0000313" key="2">
    <source>
        <dbReference type="EMBL" id="KAE8387818.1"/>
    </source>
</evidence>
<evidence type="ECO:0000256" key="1">
    <source>
        <dbReference type="SAM" id="SignalP"/>
    </source>
</evidence>
<dbReference type="EMBL" id="ML735287">
    <property type="protein sequence ID" value="KAE8387818.1"/>
    <property type="molecule type" value="Genomic_DNA"/>
</dbReference>
<feature type="signal peptide" evidence="1">
    <location>
        <begin position="1"/>
        <end position="18"/>
    </location>
</feature>
<feature type="chain" id="PRO_5024848709" evidence="1">
    <location>
        <begin position="19"/>
        <end position="407"/>
    </location>
</feature>
<reference evidence="2" key="1">
    <citation type="submission" date="2019-04" db="EMBL/GenBank/DDBJ databases">
        <title>Friends and foes A comparative genomics studyof 23 Aspergillus species from section Flavi.</title>
        <authorList>
            <consortium name="DOE Joint Genome Institute"/>
            <person name="Kjaerbolling I."/>
            <person name="Vesth T."/>
            <person name="Frisvad J.C."/>
            <person name="Nybo J.L."/>
            <person name="Theobald S."/>
            <person name="Kildgaard S."/>
            <person name="Isbrandt T."/>
            <person name="Kuo A."/>
            <person name="Sato A."/>
            <person name="Lyhne E.K."/>
            <person name="Kogle M.E."/>
            <person name="Wiebenga A."/>
            <person name="Kun R.S."/>
            <person name="Lubbers R.J."/>
            <person name="Makela M.R."/>
            <person name="Barry K."/>
            <person name="Chovatia M."/>
            <person name="Clum A."/>
            <person name="Daum C."/>
            <person name="Haridas S."/>
            <person name="He G."/>
            <person name="LaButti K."/>
            <person name="Lipzen A."/>
            <person name="Mondo S."/>
            <person name="Riley R."/>
            <person name="Salamov A."/>
            <person name="Simmons B.A."/>
            <person name="Magnuson J.K."/>
            <person name="Henrissat B."/>
            <person name="Mortensen U.H."/>
            <person name="Larsen T.O."/>
            <person name="Devries R.P."/>
            <person name="Grigoriev I.V."/>
            <person name="Machida M."/>
            <person name="Baker S.E."/>
            <person name="Andersen M.R."/>
        </authorList>
    </citation>
    <scope>NUCLEOTIDE SEQUENCE [LARGE SCALE GENOMIC DNA]</scope>
    <source>
        <strain evidence="2">IBT 14317</strain>
    </source>
</reference>
<gene>
    <name evidence="2" type="ORF">BDV23DRAFT_185958</name>
</gene>
<protein>
    <submittedName>
        <fullName evidence="2">Uncharacterized protein</fullName>
    </submittedName>
</protein>
<keyword evidence="1" id="KW-0732">Signal</keyword>
<dbReference type="AlphaFoldDB" id="A0A5N7C1S6"/>
<dbReference type="OrthoDB" id="5054768at2759"/>
<dbReference type="Proteomes" id="UP000326877">
    <property type="component" value="Unassembled WGS sequence"/>
</dbReference>
<proteinExistence type="predicted"/>
<accession>A0A5N7C1S6</accession>
<name>A0A5N7C1S6_PETAA</name>
<organism evidence="2">
    <name type="scientific">Petromyces alliaceus</name>
    <name type="common">Aspergillus alliaceus</name>
    <dbReference type="NCBI Taxonomy" id="209559"/>
    <lineage>
        <taxon>Eukaryota</taxon>
        <taxon>Fungi</taxon>
        <taxon>Dikarya</taxon>
        <taxon>Ascomycota</taxon>
        <taxon>Pezizomycotina</taxon>
        <taxon>Eurotiomycetes</taxon>
        <taxon>Eurotiomycetidae</taxon>
        <taxon>Eurotiales</taxon>
        <taxon>Aspergillaceae</taxon>
        <taxon>Aspergillus</taxon>
        <taxon>Aspergillus subgen. Circumdati</taxon>
    </lineage>
</organism>